<evidence type="ECO:0000313" key="9">
    <source>
        <dbReference type="Proteomes" id="UP000176902"/>
    </source>
</evidence>
<dbReference type="EC" id="2.7.4.8" evidence="2"/>
<evidence type="ECO:0000256" key="6">
    <source>
        <dbReference type="ARBA" id="ARBA00030128"/>
    </source>
</evidence>
<comment type="similarity">
    <text evidence="1">Belongs to the guanylate kinase family.</text>
</comment>
<name>A0A1F5JSN4_9BACT</name>
<dbReference type="FunFam" id="3.30.63.10:FF:000002">
    <property type="entry name" value="Guanylate kinase 1"/>
    <property type="match status" value="1"/>
</dbReference>
<dbReference type="SUPFAM" id="SSF52540">
    <property type="entry name" value="P-loop containing nucleoside triphosphate hydrolases"/>
    <property type="match status" value="1"/>
</dbReference>
<dbReference type="SMART" id="SM00072">
    <property type="entry name" value="GuKc"/>
    <property type="match status" value="1"/>
</dbReference>
<dbReference type="Gene3D" id="3.40.50.300">
    <property type="entry name" value="P-loop containing nucleotide triphosphate hydrolases"/>
    <property type="match status" value="1"/>
</dbReference>
<reference evidence="8 9" key="1">
    <citation type="journal article" date="2016" name="Nat. Commun.">
        <title>Thousands of microbial genomes shed light on interconnected biogeochemical processes in an aquifer system.</title>
        <authorList>
            <person name="Anantharaman K."/>
            <person name="Brown C.T."/>
            <person name="Hug L.A."/>
            <person name="Sharon I."/>
            <person name="Castelle C.J."/>
            <person name="Probst A.J."/>
            <person name="Thomas B.C."/>
            <person name="Singh A."/>
            <person name="Wilkins M.J."/>
            <person name="Karaoz U."/>
            <person name="Brodie E.L."/>
            <person name="Williams K.H."/>
            <person name="Hubbard S.S."/>
            <person name="Banfield J.F."/>
        </authorList>
    </citation>
    <scope>NUCLEOTIDE SEQUENCE [LARGE SCALE GENOMIC DNA]</scope>
</reference>
<dbReference type="Pfam" id="PF00625">
    <property type="entry name" value="Guanylate_kin"/>
    <property type="match status" value="1"/>
</dbReference>
<dbReference type="PROSITE" id="PS50052">
    <property type="entry name" value="GUANYLATE_KINASE_2"/>
    <property type="match status" value="1"/>
</dbReference>
<dbReference type="InterPro" id="IPR027417">
    <property type="entry name" value="P-loop_NTPase"/>
</dbReference>
<dbReference type="Proteomes" id="UP000176902">
    <property type="component" value="Unassembled WGS sequence"/>
</dbReference>
<dbReference type="AlphaFoldDB" id="A0A1F5JSN4"/>
<evidence type="ECO:0000256" key="1">
    <source>
        <dbReference type="ARBA" id="ARBA00005790"/>
    </source>
</evidence>
<evidence type="ECO:0000256" key="5">
    <source>
        <dbReference type="ARBA" id="ARBA00022777"/>
    </source>
</evidence>
<evidence type="ECO:0000259" key="7">
    <source>
        <dbReference type="PROSITE" id="PS50052"/>
    </source>
</evidence>
<dbReference type="GO" id="GO:0004385">
    <property type="term" value="F:GMP kinase activity"/>
    <property type="evidence" value="ECO:0007669"/>
    <property type="project" value="UniProtKB-EC"/>
</dbReference>
<protein>
    <recommendedName>
        <fullName evidence="3">Guanylate kinase</fullName>
        <ecNumber evidence="2">2.7.4.8</ecNumber>
    </recommendedName>
    <alternativeName>
        <fullName evidence="6">GMP kinase</fullName>
    </alternativeName>
</protein>
<accession>A0A1F5JSN4</accession>
<evidence type="ECO:0000313" key="8">
    <source>
        <dbReference type="EMBL" id="OGE31637.1"/>
    </source>
</evidence>
<dbReference type="STRING" id="1797768.A3C59_01905"/>
<dbReference type="EMBL" id="MFCV01000035">
    <property type="protein sequence ID" value="OGE31637.1"/>
    <property type="molecule type" value="Genomic_DNA"/>
</dbReference>
<evidence type="ECO:0000256" key="2">
    <source>
        <dbReference type="ARBA" id="ARBA00012961"/>
    </source>
</evidence>
<evidence type="ECO:0000256" key="3">
    <source>
        <dbReference type="ARBA" id="ARBA00016296"/>
    </source>
</evidence>
<dbReference type="PANTHER" id="PTHR23117:SF13">
    <property type="entry name" value="GUANYLATE KINASE"/>
    <property type="match status" value="1"/>
</dbReference>
<evidence type="ECO:0000256" key="4">
    <source>
        <dbReference type="ARBA" id="ARBA00022679"/>
    </source>
</evidence>
<dbReference type="GO" id="GO:0005829">
    <property type="term" value="C:cytosol"/>
    <property type="evidence" value="ECO:0007669"/>
    <property type="project" value="TreeGrafter"/>
</dbReference>
<dbReference type="InterPro" id="IPR008144">
    <property type="entry name" value="Guanylate_kin-like_dom"/>
</dbReference>
<feature type="domain" description="Guanylate kinase-like" evidence="7">
    <location>
        <begin position="1"/>
        <end position="184"/>
    </location>
</feature>
<gene>
    <name evidence="8" type="ORF">A3C59_01905</name>
</gene>
<dbReference type="CDD" id="cd00071">
    <property type="entry name" value="GMPK"/>
    <property type="match status" value="1"/>
</dbReference>
<keyword evidence="5" id="KW-0418">Kinase</keyword>
<sequence>MLVVLTGKTASGKDTIKQRLLSKFPNLKKVITTTSRSLRAGEINDVDYHFLTREEFQKKIETGEFAEYVEYGGNLYGTYKSELEIALTGDVLWRIDPSRAGEVRDFLEKSFNKEFKVCVIYITAPDEVILKRLQRRNLPQEEIKKRMEDDKNIWEKYSQNYDFIVENKEGSLEETVDKVSQIVSRA</sequence>
<comment type="caution">
    <text evidence="8">The sequence shown here is derived from an EMBL/GenBank/DDBJ whole genome shotgun (WGS) entry which is preliminary data.</text>
</comment>
<proteinExistence type="inferred from homology"/>
<organism evidence="8 9">
    <name type="scientific">Candidatus Daviesbacteria bacterium RIFCSPHIGHO2_02_FULL_36_13</name>
    <dbReference type="NCBI Taxonomy" id="1797768"/>
    <lineage>
        <taxon>Bacteria</taxon>
        <taxon>Candidatus Daviesiibacteriota</taxon>
    </lineage>
</organism>
<dbReference type="PANTHER" id="PTHR23117">
    <property type="entry name" value="GUANYLATE KINASE-RELATED"/>
    <property type="match status" value="1"/>
</dbReference>
<dbReference type="InterPro" id="IPR008145">
    <property type="entry name" value="GK/Ca_channel_bsu"/>
</dbReference>
<keyword evidence="4" id="KW-0808">Transferase</keyword>